<dbReference type="Proteomes" id="UP001611251">
    <property type="component" value="Unassembled WGS sequence"/>
</dbReference>
<keyword evidence="3" id="KW-0969">Cilium</keyword>
<keyword evidence="3" id="KW-0282">Flagellum</keyword>
<keyword evidence="4" id="KW-1185">Reference proteome</keyword>
<evidence type="ECO:0000313" key="4">
    <source>
        <dbReference type="Proteomes" id="UP001611251"/>
    </source>
</evidence>
<feature type="region of interest" description="Disordered" evidence="1">
    <location>
        <begin position="29"/>
        <end position="48"/>
    </location>
</feature>
<sequence length="135" mass="14421">MRRLLLAFLLLPGLVNAADFAWHASASGPTLSQRGSWLRSPPLTPPAKTHGSIRVVNWRYQLSGPAPSGLQVRLCALQRCAVLEGASGTTRSLANVAADEPLRLVFGVMGKGRLPPGLRVVSSEVMVNYLGHGQQ</sequence>
<protein>
    <submittedName>
        <fullName evidence="3">Flagellar protein FlhE</fullName>
    </submittedName>
</protein>
<evidence type="ECO:0000313" key="3">
    <source>
        <dbReference type="EMBL" id="MFH8134790.1"/>
    </source>
</evidence>
<keyword evidence="2" id="KW-0732">Signal</keyword>
<feature type="chain" id="PRO_5045184079" evidence="2">
    <location>
        <begin position="18"/>
        <end position="135"/>
    </location>
</feature>
<organism evidence="3 4">
    <name type="scientific">Pantoea osteomyelitidis</name>
    <dbReference type="NCBI Taxonomy" id="3230026"/>
    <lineage>
        <taxon>Bacteria</taxon>
        <taxon>Pseudomonadati</taxon>
        <taxon>Pseudomonadota</taxon>
        <taxon>Gammaproteobacteria</taxon>
        <taxon>Enterobacterales</taxon>
        <taxon>Erwiniaceae</taxon>
        <taxon>Pantoea</taxon>
    </lineage>
</organism>
<dbReference type="Pfam" id="PF06366">
    <property type="entry name" value="FlhE"/>
    <property type="match status" value="1"/>
</dbReference>
<comment type="caution">
    <text evidence="3">The sequence shown here is derived from an EMBL/GenBank/DDBJ whole genome shotgun (WGS) entry which is preliminary data.</text>
</comment>
<gene>
    <name evidence="3" type="ORF">ABU178_11490</name>
</gene>
<dbReference type="InterPro" id="IPR009420">
    <property type="entry name" value="FlhE"/>
</dbReference>
<name>A0ABW7PWU1_9GAMM</name>
<proteinExistence type="predicted"/>
<feature type="signal peptide" evidence="2">
    <location>
        <begin position="1"/>
        <end position="17"/>
    </location>
</feature>
<evidence type="ECO:0000256" key="2">
    <source>
        <dbReference type="SAM" id="SignalP"/>
    </source>
</evidence>
<evidence type="ECO:0000256" key="1">
    <source>
        <dbReference type="SAM" id="MobiDB-lite"/>
    </source>
</evidence>
<accession>A0ABW7PWU1</accession>
<dbReference type="EMBL" id="JBGFSN010000004">
    <property type="protein sequence ID" value="MFH8134790.1"/>
    <property type="molecule type" value="Genomic_DNA"/>
</dbReference>
<reference evidence="3 4" key="1">
    <citation type="submission" date="2024-08" db="EMBL/GenBank/DDBJ databases">
        <title>Pantoea ronii - a newly identified human opportunistic pathogen.</title>
        <authorList>
            <person name="Keidar-Friedman D."/>
            <person name="Sorek N."/>
            <person name="Leshin-Carmel D."/>
            <person name="Tsur A."/>
            <person name="Amsalem M."/>
            <person name="Tolkach D."/>
            <person name="Brosh-Nissimov T."/>
        </authorList>
    </citation>
    <scope>NUCLEOTIDE SEQUENCE [LARGE SCALE GENOMIC DNA]</scope>
    <source>
        <strain evidence="3 4">AA23256</strain>
    </source>
</reference>
<keyword evidence="3" id="KW-0966">Cell projection</keyword>